<dbReference type="GO" id="GO:0031124">
    <property type="term" value="P:mRNA 3'-end processing"/>
    <property type="evidence" value="ECO:0007669"/>
    <property type="project" value="InterPro"/>
</dbReference>
<keyword evidence="2" id="KW-0863">Zinc-finger</keyword>
<feature type="region of interest" description="Disordered" evidence="3">
    <location>
        <begin position="1"/>
        <end position="44"/>
    </location>
</feature>
<comment type="caution">
    <text evidence="6">The sequence shown here is derived from an EMBL/GenBank/DDBJ whole genome shotgun (WGS) entry which is preliminary data.</text>
</comment>
<feature type="compositionally biased region" description="Basic and acidic residues" evidence="3">
    <location>
        <begin position="1"/>
        <end position="32"/>
    </location>
</feature>
<dbReference type="InterPro" id="IPR013087">
    <property type="entry name" value="Znf_C2H2_type"/>
</dbReference>
<evidence type="ECO:0000256" key="2">
    <source>
        <dbReference type="PROSITE-ProRule" id="PRU00042"/>
    </source>
</evidence>
<feature type="compositionally biased region" description="Polar residues" evidence="3">
    <location>
        <begin position="592"/>
        <end position="616"/>
    </location>
</feature>
<protein>
    <submittedName>
        <fullName evidence="6">Uncharacterized protein</fullName>
    </submittedName>
</protein>
<accession>A0A9D5CCD7</accession>
<keyword evidence="2" id="KW-0479">Metal-binding</keyword>
<dbReference type="CDD" id="cd16982">
    <property type="entry name" value="CID_Pcf11"/>
    <property type="match status" value="1"/>
</dbReference>
<feature type="region of interest" description="Disordered" evidence="3">
    <location>
        <begin position="582"/>
        <end position="616"/>
    </location>
</feature>
<dbReference type="PROSITE" id="PS50157">
    <property type="entry name" value="ZINC_FINGER_C2H2_2"/>
    <property type="match status" value="1"/>
</dbReference>
<organism evidence="6 7">
    <name type="scientific">Dioscorea zingiberensis</name>
    <dbReference type="NCBI Taxonomy" id="325984"/>
    <lineage>
        <taxon>Eukaryota</taxon>
        <taxon>Viridiplantae</taxon>
        <taxon>Streptophyta</taxon>
        <taxon>Embryophyta</taxon>
        <taxon>Tracheophyta</taxon>
        <taxon>Spermatophyta</taxon>
        <taxon>Magnoliopsida</taxon>
        <taxon>Liliopsida</taxon>
        <taxon>Dioscoreales</taxon>
        <taxon>Dioscoreaceae</taxon>
        <taxon>Dioscorea</taxon>
    </lineage>
</organism>
<feature type="compositionally biased region" description="Low complexity" evidence="3">
    <location>
        <begin position="684"/>
        <end position="696"/>
    </location>
</feature>
<reference evidence="6" key="1">
    <citation type="submission" date="2021-03" db="EMBL/GenBank/DDBJ databases">
        <authorList>
            <person name="Li Z."/>
            <person name="Yang C."/>
        </authorList>
    </citation>
    <scope>NUCLEOTIDE SEQUENCE</scope>
    <source>
        <strain evidence="6">Dzin_1.0</strain>
        <tissue evidence="6">Leaf</tissue>
    </source>
</reference>
<dbReference type="GO" id="GO:0005737">
    <property type="term" value="C:cytoplasm"/>
    <property type="evidence" value="ECO:0007669"/>
    <property type="project" value="TreeGrafter"/>
</dbReference>
<feature type="compositionally biased region" description="Low complexity" evidence="3">
    <location>
        <begin position="782"/>
        <end position="791"/>
    </location>
</feature>
<dbReference type="GO" id="GO:0005849">
    <property type="term" value="C:mRNA cleavage factor complex"/>
    <property type="evidence" value="ECO:0007669"/>
    <property type="project" value="TreeGrafter"/>
</dbReference>
<feature type="compositionally biased region" description="Low complexity" evidence="3">
    <location>
        <begin position="818"/>
        <end position="836"/>
    </location>
</feature>
<reference evidence="6" key="2">
    <citation type="journal article" date="2022" name="Hortic Res">
        <title>The genome of Dioscorea zingiberensis sheds light on the biosynthesis, origin and evolution of the medicinally important diosgenin saponins.</title>
        <authorList>
            <person name="Li Y."/>
            <person name="Tan C."/>
            <person name="Li Z."/>
            <person name="Guo J."/>
            <person name="Li S."/>
            <person name="Chen X."/>
            <person name="Wang C."/>
            <person name="Dai X."/>
            <person name="Yang H."/>
            <person name="Song W."/>
            <person name="Hou L."/>
            <person name="Xu J."/>
            <person name="Tong Z."/>
            <person name="Xu A."/>
            <person name="Yuan X."/>
            <person name="Wang W."/>
            <person name="Yang Q."/>
            <person name="Chen L."/>
            <person name="Sun Z."/>
            <person name="Wang K."/>
            <person name="Pan B."/>
            <person name="Chen J."/>
            <person name="Bao Y."/>
            <person name="Liu F."/>
            <person name="Qi X."/>
            <person name="Gang D.R."/>
            <person name="Wen J."/>
            <person name="Li J."/>
        </authorList>
    </citation>
    <scope>NUCLEOTIDE SEQUENCE</scope>
    <source>
        <strain evidence="6">Dzin_1.0</strain>
    </source>
</reference>
<gene>
    <name evidence="6" type="ORF">J5N97_022667</name>
</gene>
<keyword evidence="7" id="KW-1185">Reference proteome</keyword>
<name>A0A9D5CCD7_9LILI</name>
<dbReference type="InterPro" id="IPR045154">
    <property type="entry name" value="PCF11-like"/>
</dbReference>
<dbReference type="SMART" id="SM00582">
    <property type="entry name" value="RPR"/>
    <property type="match status" value="1"/>
</dbReference>
<dbReference type="Pfam" id="PF23228">
    <property type="entry name" value="zf_PCFS4"/>
    <property type="match status" value="1"/>
</dbReference>
<feature type="compositionally biased region" description="Polar residues" evidence="3">
    <location>
        <begin position="879"/>
        <end position="890"/>
    </location>
</feature>
<feature type="domain" description="C2H2-type" evidence="4">
    <location>
        <begin position="950"/>
        <end position="977"/>
    </location>
</feature>
<dbReference type="PANTHER" id="PTHR15921">
    <property type="entry name" value="PRE-MRNA CLEAVAGE COMPLEX II"/>
    <property type="match status" value="1"/>
</dbReference>
<keyword evidence="2" id="KW-0862">Zinc</keyword>
<dbReference type="PROSITE" id="PS51391">
    <property type="entry name" value="CID"/>
    <property type="match status" value="1"/>
</dbReference>
<dbReference type="InterPro" id="IPR057242">
    <property type="entry name" value="PCFS4-like"/>
</dbReference>
<dbReference type="FunFam" id="1.25.40.90:FF:000023">
    <property type="entry name" value="polyadenylation and cleavage factor homolog 4"/>
    <property type="match status" value="1"/>
</dbReference>
<evidence type="ECO:0000313" key="7">
    <source>
        <dbReference type="Proteomes" id="UP001085076"/>
    </source>
</evidence>
<dbReference type="InterPro" id="IPR006569">
    <property type="entry name" value="CID_dom"/>
</dbReference>
<feature type="region of interest" description="Disordered" evidence="3">
    <location>
        <begin position="456"/>
        <end position="515"/>
    </location>
</feature>
<dbReference type="GO" id="GO:0006369">
    <property type="term" value="P:termination of RNA polymerase II transcription"/>
    <property type="evidence" value="ECO:0007669"/>
    <property type="project" value="InterPro"/>
</dbReference>
<dbReference type="PROSITE" id="PS00028">
    <property type="entry name" value="ZINC_FINGER_C2H2_1"/>
    <property type="match status" value="1"/>
</dbReference>
<keyword evidence="1" id="KW-0507">mRNA processing</keyword>
<dbReference type="SUPFAM" id="SSF48464">
    <property type="entry name" value="ENTH/VHS domain"/>
    <property type="match status" value="1"/>
</dbReference>
<proteinExistence type="predicted"/>
<dbReference type="Gene3D" id="1.25.40.90">
    <property type="match status" value="1"/>
</dbReference>
<dbReference type="GO" id="GO:0008270">
    <property type="term" value="F:zinc ion binding"/>
    <property type="evidence" value="ECO:0007669"/>
    <property type="project" value="UniProtKB-KW"/>
</dbReference>
<feature type="compositionally biased region" description="Low complexity" evidence="3">
    <location>
        <begin position="582"/>
        <end position="591"/>
    </location>
</feature>
<feature type="compositionally biased region" description="Polar residues" evidence="3">
    <location>
        <begin position="648"/>
        <end position="663"/>
    </location>
</feature>
<evidence type="ECO:0000259" key="4">
    <source>
        <dbReference type="PROSITE" id="PS50157"/>
    </source>
</evidence>
<dbReference type="InterPro" id="IPR047415">
    <property type="entry name" value="Pcf11_CID"/>
</dbReference>
<feature type="region of interest" description="Disordered" evidence="3">
    <location>
        <begin position="634"/>
        <end position="663"/>
    </location>
</feature>
<evidence type="ECO:0000256" key="3">
    <source>
        <dbReference type="SAM" id="MobiDB-lite"/>
    </source>
</evidence>
<dbReference type="AlphaFoldDB" id="A0A9D5CCD7"/>
<dbReference type="EMBL" id="JAGGNH010000006">
    <property type="protein sequence ID" value="KAJ0969790.1"/>
    <property type="molecule type" value="Genomic_DNA"/>
</dbReference>
<feature type="region of interest" description="Disordered" evidence="3">
    <location>
        <begin position="782"/>
        <end position="836"/>
    </location>
</feature>
<evidence type="ECO:0000256" key="1">
    <source>
        <dbReference type="ARBA" id="ARBA00022664"/>
    </source>
</evidence>
<evidence type="ECO:0000259" key="5">
    <source>
        <dbReference type="PROSITE" id="PS51391"/>
    </source>
</evidence>
<feature type="compositionally biased region" description="Polar residues" evidence="3">
    <location>
        <begin position="792"/>
        <end position="804"/>
    </location>
</feature>
<feature type="compositionally biased region" description="Polar residues" evidence="3">
    <location>
        <begin position="855"/>
        <end position="865"/>
    </location>
</feature>
<dbReference type="InterPro" id="IPR008942">
    <property type="entry name" value="ENTH_VHS"/>
</dbReference>
<dbReference type="GO" id="GO:0003729">
    <property type="term" value="F:mRNA binding"/>
    <property type="evidence" value="ECO:0007669"/>
    <property type="project" value="InterPro"/>
</dbReference>
<feature type="compositionally biased region" description="Pro residues" evidence="3">
    <location>
        <begin position="808"/>
        <end position="817"/>
    </location>
</feature>
<evidence type="ECO:0000313" key="6">
    <source>
        <dbReference type="EMBL" id="KAJ0969790.1"/>
    </source>
</evidence>
<dbReference type="Proteomes" id="UP001085076">
    <property type="component" value="Miscellaneous, Linkage group lg06"/>
</dbReference>
<dbReference type="OrthoDB" id="2129491at2759"/>
<dbReference type="PANTHER" id="PTHR15921:SF3">
    <property type="entry name" value="PRE-MRNA CLEAVAGE COMPLEX 2 PROTEIN PCF11"/>
    <property type="match status" value="1"/>
</dbReference>
<dbReference type="Pfam" id="PF04818">
    <property type="entry name" value="CID"/>
    <property type="match status" value="1"/>
</dbReference>
<sequence length="1110" mass="121330">MENSRRSAVERSREPGLKKPRLAEDVANRDRPMPQPRGGLPTDPRLRVAEREREEPSRVGIGAYQLQQELVSQYKTALAELTFNSKPIITNLTIIAGENLHAAKAIASTVCNNILEVPSEQKLPSLYLLDSIVKNIGRDYIKHFAARLPEVFCKAYKHVDSSIHPGMRHLFGTWKGIFPAGPLQIIEKELGFTITANGSSGATVSKPDSETQRQSHSIHVNPKYLEARHRLQQSTRAKDINRGDIASAMNPINNAEKSDRIVMTGSSKQWADLPVKMPNTQRSQRDQLSEPVLENKAYIDYEYSSNYSRPDQRVGRVSEAVKERDGLDKPWYGVAGSTMSKTLANKKNGVDINQGYGKFVESGATLTDRQLLPLHLNETNKGSGAISKSWKNSEEEEYMWEDMHSRSTGYGETNKGSQLIDGAKPVSMLRHKWMPLETEHLDSRQNQQEALTQYVKSSISEDRVPSSRGAEDRVLPARQQPDVDPRVKKENPADTLPSRRTSLGHTSMWPPQEPHSAVMGLDHISSRIADQSEGHPTSLGSSLQRSGRLAHSISPSIGPLTNVVSGSRGTFGLQAQQSLLPSSPSRYLLPSHFQQQNQQTSADTEQLQSHSSSQAIQKSLQLSGHLNRLHASAGQDSFQPHGIPNPQALPSQSQYLQNSSASSATLLQARHHHSLVQPSIPDQLLQQAQAQSPQSSIHTQKQPPLLQGFGTHPSDGFSATSFSNNPAVDITDQSDTSNLLAAIVKSGLLPNTSPSNLQNLRPPLPSGPPPIHVLTASGSSVVPSSASLPISQTNVPNLTSSSLRATLPPLPPGPPPQSSLLNTSKNSSATSATSNPLSNLLSSLVAKGLISSPASELRTVTSQTPEKPPNRSSNDDKSNSVVAPSTSVSSKDPDHAMGNHSGPESSAPVNVTFPVSGPDLNDLIGLDFKADVIREHHPSVVSSLFDDLRQQCNKCGLRFRLKEQLGSHLDWHSSEKPKRSSSECISRKWFADLTNWIARSTGQSSGLGSSASCEEEISVRKDYEPMVPADESQCVCLFCGEPFEDFYYEEKDEWMYKGTMYLNMSDIPGDKGCMDESIGQVPIVHAKCEATSADNHVDMPDQNEMTWCGS</sequence>
<dbReference type="GO" id="GO:0000993">
    <property type="term" value="F:RNA polymerase II complex binding"/>
    <property type="evidence" value="ECO:0007669"/>
    <property type="project" value="InterPro"/>
</dbReference>
<feature type="region of interest" description="Disordered" evidence="3">
    <location>
        <begin position="684"/>
        <end position="723"/>
    </location>
</feature>
<feature type="domain" description="CID" evidence="5">
    <location>
        <begin position="66"/>
        <end position="194"/>
    </location>
</feature>
<feature type="compositionally biased region" description="Basic and acidic residues" evidence="3">
    <location>
        <begin position="459"/>
        <end position="492"/>
    </location>
</feature>
<feature type="region of interest" description="Disordered" evidence="3">
    <location>
        <begin position="855"/>
        <end position="913"/>
    </location>
</feature>